<keyword evidence="2 3" id="KW-0378">Hydrolase</keyword>
<dbReference type="InterPro" id="IPR029058">
    <property type="entry name" value="AB_hydrolase_fold"/>
</dbReference>
<dbReference type="InterPro" id="IPR002018">
    <property type="entry name" value="CarbesteraseB"/>
</dbReference>
<dbReference type="AlphaFoldDB" id="A0A3A4KB91"/>
<dbReference type="Pfam" id="PF00135">
    <property type="entry name" value="COesterase"/>
    <property type="match status" value="1"/>
</dbReference>
<dbReference type="PANTHER" id="PTHR11559">
    <property type="entry name" value="CARBOXYLESTERASE"/>
    <property type="match status" value="1"/>
</dbReference>
<dbReference type="OrthoDB" id="3199405at2"/>
<dbReference type="EMBL" id="QZFU01000036">
    <property type="protein sequence ID" value="RJO70710.1"/>
    <property type="molecule type" value="Genomic_DNA"/>
</dbReference>
<comment type="similarity">
    <text evidence="1 3">Belongs to the type-B carboxylesterase/lipase family.</text>
</comment>
<dbReference type="SUPFAM" id="SSF53474">
    <property type="entry name" value="alpha/beta-Hydrolases"/>
    <property type="match status" value="1"/>
</dbReference>
<keyword evidence="3" id="KW-0732">Signal</keyword>
<evidence type="ECO:0000313" key="7">
    <source>
        <dbReference type="Proteomes" id="UP000266677"/>
    </source>
</evidence>
<dbReference type="PROSITE" id="PS00122">
    <property type="entry name" value="CARBOXYLESTERASE_B_1"/>
    <property type="match status" value="1"/>
</dbReference>
<organism evidence="6 7">
    <name type="scientific">Nocardia panacis</name>
    <dbReference type="NCBI Taxonomy" id="2340916"/>
    <lineage>
        <taxon>Bacteria</taxon>
        <taxon>Bacillati</taxon>
        <taxon>Actinomycetota</taxon>
        <taxon>Actinomycetes</taxon>
        <taxon>Mycobacteriales</taxon>
        <taxon>Nocardiaceae</taxon>
        <taxon>Nocardia</taxon>
    </lineage>
</organism>
<dbReference type="Proteomes" id="UP000266677">
    <property type="component" value="Unassembled WGS sequence"/>
</dbReference>
<evidence type="ECO:0000256" key="3">
    <source>
        <dbReference type="RuleBase" id="RU361235"/>
    </source>
</evidence>
<dbReference type="GO" id="GO:0016787">
    <property type="term" value="F:hydrolase activity"/>
    <property type="evidence" value="ECO:0007669"/>
    <property type="project" value="UniProtKB-KW"/>
</dbReference>
<feature type="region of interest" description="Disordered" evidence="4">
    <location>
        <begin position="74"/>
        <end position="97"/>
    </location>
</feature>
<sequence length="529" mass="55779">MTVDRRKWGVLAVLVGLLVGAPGVAQAGADPGDEVVVQTDSGPVRGVNAVGYRLFQGIPYAAAPVGAARWEPPRPPAHWVEPREASTPGDRCPQRAGQITQPSVSEDCLSLNVTAPHDQTPRPVLVWVHGGSFIAGAGADFDARRLSTLADAVVVTFNYRLGVFGFLAHPDLGRSSDIALQDQQAALRWVRRNVAAFGGDPGNVTLFGESAGGRSVCAHVVSPSSAGLFDKVILQSGGCLKDWPKNGIGPGSRAGSSWVSRASAEQVGVGLATELGCTGAEAAACLRGKSVAELLAAGAKLKWSPIYGNSVLPENPVTVLHEHRFNQVPVLSGNTLDEDRLNVSGAYPQGISADRYRELLQDSFGGDADRVADTYPLDAFGTPTLAWATLTTDRVFVCNTLTANRLLADRVPTFAYEFADREAPVVFADPAGIPPGAYHASELAYLFDLAGVSAKLTPDQERLAEAMIRSWGRFAATGDPNGPGLPQWPALRPDAAVPYVQAFAPGDGGIRAVDLSREHHCDLWNSVGS</sequence>
<dbReference type="RefSeq" id="WP_120043767.1">
    <property type="nucleotide sequence ID" value="NZ_QZFU01000036.1"/>
</dbReference>
<dbReference type="InterPro" id="IPR019826">
    <property type="entry name" value="Carboxylesterase_B_AS"/>
</dbReference>
<evidence type="ECO:0000256" key="2">
    <source>
        <dbReference type="ARBA" id="ARBA00022801"/>
    </source>
</evidence>
<keyword evidence="7" id="KW-1185">Reference proteome</keyword>
<dbReference type="Gene3D" id="3.40.50.1820">
    <property type="entry name" value="alpha/beta hydrolase"/>
    <property type="match status" value="1"/>
</dbReference>
<gene>
    <name evidence="6" type="ORF">D5S18_26255</name>
</gene>
<dbReference type="InterPro" id="IPR050309">
    <property type="entry name" value="Type-B_Carboxylest/Lipase"/>
</dbReference>
<comment type="caution">
    <text evidence="6">The sequence shown here is derived from an EMBL/GenBank/DDBJ whole genome shotgun (WGS) entry which is preliminary data.</text>
</comment>
<dbReference type="EC" id="3.1.1.-" evidence="3"/>
<feature type="signal peptide" evidence="3">
    <location>
        <begin position="1"/>
        <end position="27"/>
    </location>
</feature>
<feature type="chain" id="PRO_5017103742" description="Carboxylic ester hydrolase" evidence="3">
    <location>
        <begin position="28"/>
        <end position="529"/>
    </location>
</feature>
<proteinExistence type="inferred from homology"/>
<evidence type="ECO:0000256" key="1">
    <source>
        <dbReference type="ARBA" id="ARBA00005964"/>
    </source>
</evidence>
<protein>
    <recommendedName>
        <fullName evidence="3">Carboxylic ester hydrolase</fullName>
        <ecNumber evidence="3">3.1.1.-</ecNumber>
    </recommendedName>
</protein>
<evidence type="ECO:0000259" key="5">
    <source>
        <dbReference type="Pfam" id="PF00135"/>
    </source>
</evidence>
<accession>A0A3A4KB91</accession>
<name>A0A3A4KB91_9NOCA</name>
<evidence type="ECO:0000256" key="4">
    <source>
        <dbReference type="SAM" id="MobiDB-lite"/>
    </source>
</evidence>
<evidence type="ECO:0000313" key="6">
    <source>
        <dbReference type="EMBL" id="RJO70710.1"/>
    </source>
</evidence>
<reference evidence="6 7" key="1">
    <citation type="submission" date="2018-09" db="EMBL/GenBank/DDBJ databases">
        <title>YIM PH21274 draft genome.</title>
        <authorList>
            <person name="Miao C."/>
        </authorList>
    </citation>
    <scope>NUCLEOTIDE SEQUENCE [LARGE SCALE GENOMIC DNA]</scope>
    <source>
        <strain evidence="6 7">YIM PH 21724</strain>
    </source>
</reference>
<feature type="domain" description="Carboxylesterase type B" evidence="5">
    <location>
        <begin position="34"/>
        <end position="501"/>
    </location>
</feature>